<evidence type="ECO:0000313" key="2">
    <source>
        <dbReference type="EMBL" id="MBB5939882.1"/>
    </source>
</evidence>
<organism evidence="2 3">
    <name type="scientific">Streptomyces zagrosensis</name>
    <dbReference type="NCBI Taxonomy" id="1042984"/>
    <lineage>
        <taxon>Bacteria</taxon>
        <taxon>Bacillati</taxon>
        <taxon>Actinomycetota</taxon>
        <taxon>Actinomycetes</taxon>
        <taxon>Kitasatosporales</taxon>
        <taxon>Streptomycetaceae</taxon>
        <taxon>Streptomyces</taxon>
    </lineage>
</organism>
<feature type="domain" description="DUF4158" evidence="1">
    <location>
        <begin position="5"/>
        <end position="96"/>
    </location>
</feature>
<comment type="caution">
    <text evidence="2">The sequence shown here is derived from an EMBL/GenBank/DDBJ whole genome shotgun (WGS) entry which is preliminary data.</text>
</comment>
<dbReference type="Pfam" id="PF13700">
    <property type="entry name" value="DUF4158"/>
    <property type="match status" value="1"/>
</dbReference>
<name>A0A7W9QIL3_9ACTN</name>
<evidence type="ECO:0000259" key="1">
    <source>
        <dbReference type="Pfam" id="PF13700"/>
    </source>
</evidence>
<protein>
    <submittedName>
        <fullName evidence="2">TnpA family transposase</fullName>
    </submittedName>
</protein>
<keyword evidence="3" id="KW-1185">Reference proteome</keyword>
<dbReference type="AlphaFoldDB" id="A0A7W9QIL3"/>
<dbReference type="EMBL" id="JACHJL010000029">
    <property type="protein sequence ID" value="MBB5939882.1"/>
    <property type="molecule type" value="Genomic_DNA"/>
</dbReference>
<sequence length="123" mass="13490">MPVEFLTDAQTAAYAAYDGAPSRTELERFFFLDGADRELIEGKRPSHNRLGFAAQLTTARYLGVFLNDPTDVPAEVVDYLAEQLGTTRARIFARVGPVHQLSAGGSVTHRPQYGVQTVPPAPW</sequence>
<accession>A0A7W9QIL3</accession>
<dbReference type="InterPro" id="IPR025296">
    <property type="entry name" value="DUF4158"/>
</dbReference>
<evidence type="ECO:0000313" key="3">
    <source>
        <dbReference type="Proteomes" id="UP000588098"/>
    </source>
</evidence>
<proteinExistence type="predicted"/>
<gene>
    <name evidence="2" type="ORF">FHS42_006980</name>
</gene>
<dbReference type="Proteomes" id="UP000588098">
    <property type="component" value="Unassembled WGS sequence"/>
</dbReference>
<reference evidence="2 3" key="1">
    <citation type="submission" date="2020-08" db="EMBL/GenBank/DDBJ databases">
        <title>Genomic Encyclopedia of Type Strains, Phase III (KMG-III): the genomes of soil and plant-associated and newly described type strains.</title>
        <authorList>
            <person name="Whitman W."/>
        </authorList>
    </citation>
    <scope>NUCLEOTIDE SEQUENCE [LARGE SCALE GENOMIC DNA]</scope>
    <source>
        <strain evidence="2 3">CECT 8305</strain>
    </source>
</reference>